<gene>
    <name evidence="2" type="ORF">F6J89_27380</name>
</gene>
<feature type="transmembrane region" description="Helical" evidence="1">
    <location>
        <begin position="31"/>
        <end position="52"/>
    </location>
</feature>
<sequence>MITSPQNLEPKVYQGQFGQFTITNSDRSGVIVYRTSLLLAALSFALASWLVLSQGSTPTVLKALTPLYAAFCLALGISLVTIHIYMASLHRVLQVFWGIGASAAIILAVYSSEPLALYIYNQPLSVLGIGFTFAALTGIYFKEAFCFNRLETKFLSPLVPLLLLGHLASILPIYWEQLLLGIWAVLFMVFAIRKLVQPIPDDIGDKSVFDHLQGKG</sequence>
<reference evidence="2" key="1">
    <citation type="submission" date="2019-11" db="EMBL/GenBank/DDBJ databases">
        <title>Genomic insights into an expanded diversity of filamentous marine cyanobacteria reveals the extraordinary biosynthetic potential of Moorea and Okeania.</title>
        <authorList>
            <person name="Ferreira Leao T."/>
            <person name="Wang M."/>
            <person name="Moss N."/>
            <person name="Da Silva R."/>
            <person name="Sanders J."/>
            <person name="Nurk S."/>
            <person name="Gurevich A."/>
            <person name="Humphrey G."/>
            <person name="Reher R."/>
            <person name="Zhu Q."/>
            <person name="Belda-Ferre P."/>
            <person name="Glukhov E."/>
            <person name="Rex R."/>
            <person name="Dorrestein P.C."/>
            <person name="Knight R."/>
            <person name="Pevzner P."/>
            <person name="Gerwick W.H."/>
            <person name="Gerwick L."/>
        </authorList>
    </citation>
    <scope>NUCLEOTIDE SEQUENCE</scope>
    <source>
        <strain evidence="2">SIO1C4</strain>
    </source>
</reference>
<evidence type="ECO:0000256" key="1">
    <source>
        <dbReference type="SAM" id="Phobius"/>
    </source>
</evidence>
<feature type="transmembrane region" description="Helical" evidence="1">
    <location>
        <begin position="124"/>
        <end position="142"/>
    </location>
</feature>
<comment type="caution">
    <text evidence="2">The sequence shown here is derived from an EMBL/GenBank/DDBJ whole genome shotgun (WGS) entry which is preliminary data.</text>
</comment>
<evidence type="ECO:0000313" key="2">
    <source>
        <dbReference type="EMBL" id="NER31241.1"/>
    </source>
</evidence>
<feature type="transmembrane region" description="Helical" evidence="1">
    <location>
        <begin position="92"/>
        <end position="112"/>
    </location>
</feature>
<dbReference type="EMBL" id="JAAHFQ010000759">
    <property type="protein sequence ID" value="NER31241.1"/>
    <property type="molecule type" value="Genomic_DNA"/>
</dbReference>
<dbReference type="Pfam" id="PF10063">
    <property type="entry name" value="DUF2301"/>
    <property type="match status" value="1"/>
</dbReference>
<name>A0A6B3NNX5_9CYAN</name>
<dbReference type="AlphaFoldDB" id="A0A6B3NNX5"/>
<keyword evidence="1" id="KW-0472">Membrane</keyword>
<proteinExistence type="predicted"/>
<dbReference type="InterPro" id="IPR019275">
    <property type="entry name" value="DUF2301"/>
</dbReference>
<protein>
    <submittedName>
        <fullName evidence="2">DUF2301 domain-containing membrane protein</fullName>
    </submittedName>
</protein>
<dbReference type="PANTHER" id="PTHR36716">
    <property type="entry name" value="F3H9.20 PROTEIN"/>
    <property type="match status" value="1"/>
</dbReference>
<accession>A0A6B3NNX5</accession>
<feature type="transmembrane region" description="Helical" evidence="1">
    <location>
        <begin position="180"/>
        <end position="196"/>
    </location>
</feature>
<keyword evidence="1" id="KW-0812">Transmembrane</keyword>
<keyword evidence="1" id="KW-1133">Transmembrane helix</keyword>
<feature type="transmembrane region" description="Helical" evidence="1">
    <location>
        <begin position="154"/>
        <end position="174"/>
    </location>
</feature>
<organism evidence="2">
    <name type="scientific">Symploca sp. SIO1C4</name>
    <dbReference type="NCBI Taxonomy" id="2607765"/>
    <lineage>
        <taxon>Bacteria</taxon>
        <taxon>Bacillati</taxon>
        <taxon>Cyanobacteriota</taxon>
        <taxon>Cyanophyceae</taxon>
        <taxon>Coleofasciculales</taxon>
        <taxon>Coleofasciculaceae</taxon>
        <taxon>Symploca</taxon>
    </lineage>
</organism>
<dbReference type="PANTHER" id="PTHR36716:SF2">
    <property type="entry name" value="F3H9.20 PROTEIN"/>
    <property type="match status" value="1"/>
</dbReference>
<feature type="transmembrane region" description="Helical" evidence="1">
    <location>
        <begin position="64"/>
        <end position="85"/>
    </location>
</feature>